<dbReference type="GO" id="GO:0005886">
    <property type="term" value="C:plasma membrane"/>
    <property type="evidence" value="ECO:0007669"/>
    <property type="project" value="TreeGrafter"/>
</dbReference>
<dbReference type="AlphaFoldDB" id="A0AB34J869"/>
<keyword evidence="3 5" id="KW-1133">Transmembrane helix</keyword>
<dbReference type="GO" id="GO:0071709">
    <property type="term" value="P:membrane assembly"/>
    <property type="evidence" value="ECO:0007669"/>
    <property type="project" value="TreeGrafter"/>
</dbReference>
<dbReference type="GO" id="GO:0007009">
    <property type="term" value="P:plasma membrane organization"/>
    <property type="evidence" value="ECO:0007669"/>
    <property type="project" value="TreeGrafter"/>
</dbReference>
<dbReference type="InterPro" id="IPR006634">
    <property type="entry name" value="TLC-dom"/>
</dbReference>
<comment type="caution">
    <text evidence="7">The sequence shown here is derived from an EMBL/GenBank/DDBJ whole genome shotgun (WGS) entry which is preliminary data.</text>
</comment>
<evidence type="ECO:0000256" key="1">
    <source>
        <dbReference type="ARBA" id="ARBA00004141"/>
    </source>
</evidence>
<name>A0AB34J869_PRYPA</name>
<feature type="transmembrane region" description="Helical" evidence="5">
    <location>
        <begin position="68"/>
        <end position="85"/>
    </location>
</feature>
<keyword evidence="2 5" id="KW-0812">Transmembrane</keyword>
<evidence type="ECO:0000256" key="3">
    <source>
        <dbReference type="ARBA" id="ARBA00022989"/>
    </source>
</evidence>
<dbReference type="InterPro" id="IPR050846">
    <property type="entry name" value="TLCD"/>
</dbReference>
<keyword evidence="4 5" id="KW-0472">Membrane</keyword>
<feature type="transmembrane region" description="Helical" evidence="5">
    <location>
        <begin position="161"/>
        <end position="182"/>
    </location>
</feature>
<dbReference type="GO" id="GO:0055091">
    <property type="term" value="P:phospholipid homeostasis"/>
    <property type="evidence" value="ECO:0007669"/>
    <property type="project" value="TreeGrafter"/>
</dbReference>
<evidence type="ECO:0000313" key="8">
    <source>
        <dbReference type="Proteomes" id="UP001515480"/>
    </source>
</evidence>
<feature type="domain" description="TLC" evidence="6">
    <location>
        <begin position="110"/>
        <end position="265"/>
    </location>
</feature>
<feature type="transmembrane region" description="Helical" evidence="5">
    <location>
        <begin position="35"/>
        <end position="56"/>
    </location>
</feature>
<dbReference type="EMBL" id="JBGBPQ010000011">
    <property type="protein sequence ID" value="KAL1515366.1"/>
    <property type="molecule type" value="Genomic_DNA"/>
</dbReference>
<evidence type="ECO:0000256" key="2">
    <source>
        <dbReference type="ARBA" id="ARBA00022692"/>
    </source>
</evidence>
<protein>
    <recommendedName>
        <fullName evidence="6">TLC domain-containing protein</fullName>
    </recommendedName>
</protein>
<evidence type="ECO:0000259" key="6">
    <source>
        <dbReference type="Pfam" id="PF03798"/>
    </source>
</evidence>
<comment type="subcellular location">
    <subcellularLocation>
        <location evidence="1">Membrane</location>
        <topology evidence="1">Multi-pass membrane protein</topology>
    </subcellularLocation>
</comment>
<gene>
    <name evidence="7" type="ORF">AB1Y20_001995</name>
</gene>
<dbReference type="PANTHER" id="PTHR13439">
    <property type="entry name" value="CT120 PROTEIN"/>
    <property type="match status" value="1"/>
</dbReference>
<evidence type="ECO:0000313" key="7">
    <source>
        <dbReference type="EMBL" id="KAL1515366.1"/>
    </source>
</evidence>
<feature type="transmembrane region" description="Helical" evidence="5">
    <location>
        <begin position="242"/>
        <end position="261"/>
    </location>
</feature>
<keyword evidence="8" id="KW-1185">Reference proteome</keyword>
<evidence type="ECO:0000256" key="4">
    <source>
        <dbReference type="ARBA" id="ARBA00023136"/>
    </source>
</evidence>
<dbReference type="GO" id="GO:0097035">
    <property type="term" value="P:regulation of membrane lipid distribution"/>
    <property type="evidence" value="ECO:0007669"/>
    <property type="project" value="TreeGrafter"/>
</dbReference>
<reference evidence="7 8" key="1">
    <citation type="journal article" date="2024" name="Science">
        <title>Giant polyketide synthase enzymes in the biosynthesis of giant marine polyether toxins.</title>
        <authorList>
            <person name="Fallon T.R."/>
            <person name="Shende V.V."/>
            <person name="Wierzbicki I.H."/>
            <person name="Pendleton A.L."/>
            <person name="Watervoot N.F."/>
            <person name="Auber R.P."/>
            <person name="Gonzalez D.J."/>
            <person name="Wisecaver J.H."/>
            <person name="Moore B.S."/>
        </authorList>
    </citation>
    <scope>NUCLEOTIDE SEQUENCE [LARGE SCALE GENOMIC DNA]</scope>
    <source>
        <strain evidence="7 8">12B1</strain>
    </source>
</reference>
<feature type="transmembrane region" description="Helical" evidence="5">
    <location>
        <begin position="202"/>
        <end position="222"/>
    </location>
</feature>
<organism evidence="7 8">
    <name type="scientific">Prymnesium parvum</name>
    <name type="common">Toxic golden alga</name>
    <dbReference type="NCBI Taxonomy" id="97485"/>
    <lineage>
        <taxon>Eukaryota</taxon>
        <taxon>Haptista</taxon>
        <taxon>Haptophyta</taxon>
        <taxon>Prymnesiophyceae</taxon>
        <taxon>Prymnesiales</taxon>
        <taxon>Prymnesiaceae</taxon>
        <taxon>Prymnesium</taxon>
    </lineage>
</organism>
<sequence length="282" mass="31928">MKDLFWFTRRRPSPPCAPAVPSALALTSLWRDPTIWTWAAGPMLLFLLVAAVLALLPTPLQQKPFFCARNLVSLAAFTSFAYSGLSHWNGTVINYEPSLFGFDEHGWVLCKKMTGFQFFDILVSMSVPSLRKAEHVGHHVLAAGCAICALTGPVFTKYAVYYFGLVEVSSVPLCFVDVYRTVPQLAKGSKLHFVTNEIARTVFALTFIGLRVVHWPYVTWVMLNEMYIAWSKDDLRGFHFQFAYLLVVLLALSLLQQYWGYKVLKALWKMIIGDMGNREKEA</sequence>
<dbReference type="Pfam" id="PF03798">
    <property type="entry name" value="TRAM_LAG1_CLN8"/>
    <property type="match status" value="1"/>
</dbReference>
<dbReference type="PANTHER" id="PTHR13439:SF4">
    <property type="entry name" value="TLC DOMAIN-CONTAINING PROTEIN"/>
    <property type="match status" value="1"/>
</dbReference>
<proteinExistence type="predicted"/>
<accession>A0AB34J869</accession>
<dbReference type="Proteomes" id="UP001515480">
    <property type="component" value="Unassembled WGS sequence"/>
</dbReference>
<evidence type="ECO:0000256" key="5">
    <source>
        <dbReference type="SAM" id="Phobius"/>
    </source>
</evidence>